<dbReference type="STRING" id="688.A6E04_18050"/>
<organism evidence="1 2">
    <name type="scientific">Aliivibrio logei</name>
    <name type="common">Vibrio logei</name>
    <dbReference type="NCBI Taxonomy" id="688"/>
    <lineage>
        <taxon>Bacteria</taxon>
        <taxon>Pseudomonadati</taxon>
        <taxon>Pseudomonadota</taxon>
        <taxon>Gammaproteobacteria</taxon>
        <taxon>Vibrionales</taxon>
        <taxon>Vibrionaceae</taxon>
        <taxon>Aliivibrio</taxon>
    </lineage>
</organism>
<name>A0A1B9NUP0_ALILO</name>
<gene>
    <name evidence="1" type="ORF">A6E04_18050</name>
</gene>
<accession>A0A1B9NUP0</accession>
<dbReference type="Proteomes" id="UP000093523">
    <property type="component" value="Unassembled WGS sequence"/>
</dbReference>
<reference evidence="1 2" key="1">
    <citation type="submission" date="2016-06" db="EMBL/GenBank/DDBJ databases">
        <authorList>
            <person name="Kjaerup R.B."/>
            <person name="Dalgaard T.S."/>
            <person name="Juul-Madsen H.R."/>
        </authorList>
    </citation>
    <scope>NUCLEOTIDE SEQUENCE [LARGE SCALE GENOMIC DNA]</scope>
    <source>
        <strain evidence="1 2">1S159</strain>
    </source>
</reference>
<evidence type="ECO:0000313" key="2">
    <source>
        <dbReference type="Proteomes" id="UP000093523"/>
    </source>
</evidence>
<evidence type="ECO:0000313" key="1">
    <source>
        <dbReference type="EMBL" id="OCH17764.1"/>
    </source>
</evidence>
<comment type="caution">
    <text evidence="1">The sequence shown here is derived from an EMBL/GenBank/DDBJ whole genome shotgun (WGS) entry which is preliminary data.</text>
</comment>
<protein>
    <recommendedName>
        <fullName evidence="3">HEPN domain-containing protein</fullName>
    </recommendedName>
</protein>
<proteinExistence type="predicted"/>
<dbReference type="RefSeq" id="WP_065612028.1">
    <property type="nucleotide sequence ID" value="NZ_CAWMPN010000027.1"/>
</dbReference>
<dbReference type="EMBL" id="MAJU01000027">
    <property type="protein sequence ID" value="OCH17764.1"/>
    <property type="molecule type" value="Genomic_DNA"/>
</dbReference>
<dbReference type="OrthoDB" id="2087567at2"/>
<evidence type="ECO:0008006" key="3">
    <source>
        <dbReference type="Google" id="ProtNLM"/>
    </source>
</evidence>
<sequence>MEISIKPPKGMKTVMVDNKPIGYVRDVADRNEAARLAQELIKSKGLWRDISKSESIYNQAQSFANTSAYLYERDLKSLPRNPQSIAPFVVNAAFSAEMYLKCLQEINGQISESHVLTALFKSLPNKVKDKINKTSKKLESQYQIEQGILFKEHLKNINHAFVNWRYIYEKSNENVNIQQTIFVLQVLHEVSAIECGLKT</sequence>
<dbReference type="AlphaFoldDB" id="A0A1B9NUP0"/>